<accession>A0ACC3NWQ4</accession>
<proteinExistence type="predicted"/>
<comment type="caution">
    <text evidence="1">The sequence shown here is derived from an EMBL/GenBank/DDBJ whole genome shotgun (WGS) entry which is preliminary data.</text>
</comment>
<dbReference type="EMBL" id="JAUTXU010000011">
    <property type="protein sequence ID" value="KAK3723046.1"/>
    <property type="molecule type" value="Genomic_DNA"/>
</dbReference>
<protein>
    <submittedName>
        <fullName evidence="1">Uncharacterized protein</fullName>
    </submittedName>
</protein>
<gene>
    <name evidence="1" type="ORF">LTR37_002192</name>
</gene>
<reference evidence="1" key="1">
    <citation type="submission" date="2023-07" db="EMBL/GenBank/DDBJ databases">
        <title>Black Yeasts Isolated from many extreme environments.</title>
        <authorList>
            <person name="Coleine C."/>
            <person name="Stajich J.E."/>
            <person name="Selbmann L."/>
        </authorList>
    </citation>
    <scope>NUCLEOTIDE SEQUENCE</scope>
    <source>
        <strain evidence="1">CCFEE 5714</strain>
    </source>
</reference>
<name>A0ACC3NWQ4_9PEZI</name>
<keyword evidence="2" id="KW-1185">Reference proteome</keyword>
<evidence type="ECO:0000313" key="2">
    <source>
        <dbReference type="Proteomes" id="UP001281147"/>
    </source>
</evidence>
<dbReference type="Proteomes" id="UP001281147">
    <property type="component" value="Unassembled WGS sequence"/>
</dbReference>
<sequence>MSLRIRDLGYAPGVLPTGPSNSILDVPGVHISQVTVPTTSGSTARKGLTIISPRPPKDYYKPCHASSFCFNGNGELTGARQMNDWGYTNIPIAFTNSLSLGVVIDGMWDWVMDMQDDMGWGGITRARHYGTPVVGETADWLINSEVRATRLGRDDVKKCFEGLESRDDSAVVHEGQVGGGAGMTCHMFTDGTGTSSRTISSGEDSKDAYTIAALCQSNYGVLSDLVVGGVPIGRLLKKEQEARGKAANDEGSADVHGPAEVAGRTKDGSILILIITDAPLATHQLNRAARHATVGLARVGSYSAGRNFSGDIFIALSTSEHGPEQLENISFGSAASRPTQTYQTEVVKNECMDAYFCATAGVVEEAIMNSMVVGGGDNGTVAMDGTKIDGFPLERVRDLLVQYMVKI</sequence>
<organism evidence="1 2">
    <name type="scientific">Vermiconidia calcicola</name>
    <dbReference type="NCBI Taxonomy" id="1690605"/>
    <lineage>
        <taxon>Eukaryota</taxon>
        <taxon>Fungi</taxon>
        <taxon>Dikarya</taxon>
        <taxon>Ascomycota</taxon>
        <taxon>Pezizomycotina</taxon>
        <taxon>Dothideomycetes</taxon>
        <taxon>Dothideomycetidae</taxon>
        <taxon>Mycosphaerellales</taxon>
        <taxon>Extremaceae</taxon>
        <taxon>Vermiconidia</taxon>
    </lineage>
</organism>
<evidence type="ECO:0000313" key="1">
    <source>
        <dbReference type="EMBL" id="KAK3723046.1"/>
    </source>
</evidence>